<dbReference type="EMBL" id="WHUW01000003">
    <property type="protein sequence ID" value="KAF8449233.1"/>
    <property type="molecule type" value="Genomic_DNA"/>
</dbReference>
<evidence type="ECO:0008006" key="3">
    <source>
        <dbReference type="Google" id="ProtNLM"/>
    </source>
</evidence>
<reference evidence="1" key="2">
    <citation type="journal article" date="2020" name="Nat. Commun.">
        <title>Large-scale genome sequencing of mycorrhizal fungi provides insights into the early evolution of symbiotic traits.</title>
        <authorList>
            <person name="Miyauchi S."/>
            <person name="Kiss E."/>
            <person name="Kuo A."/>
            <person name="Drula E."/>
            <person name="Kohler A."/>
            <person name="Sanchez-Garcia M."/>
            <person name="Morin E."/>
            <person name="Andreopoulos B."/>
            <person name="Barry K.W."/>
            <person name="Bonito G."/>
            <person name="Buee M."/>
            <person name="Carver A."/>
            <person name="Chen C."/>
            <person name="Cichocki N."/>
            <person name="Clum A."/>
            <person name="Culley D."/>
            <person name="Crous P.W."/>
            <person name="Fauchery L."/>
            <person name="Girlanda M."/>
            <person name="Hayes R.D."/>
            <person name="Keri Z."/>
            <person name="LaButti K."/>
            <person name="Lipzen A."/>
            <person name="Lombard V."/>
            <person name="Magnuson J."/>
            <person name="Maillard F."/>
            <person name="Murat C."/>
            <person name="Nolan M."/>
            <person name="Ohm R.A."/>
            <person name="Pangilinan J."/>
            <person name="Pereira M.F."/>
            <person name="Perotto S."/>
            <person name="Peter M."/>
            <person name="Pfister S."/>
            <person name="Riley R."/>
            <person name="Sitrit Y."/>
            <person name="Stielow J.B."/>
            <person name="Szollosi G."/>
            <person name="Zifcakova L."/>
            <person name="Stursova M."/>
            <person name="Spatafora J.W."/>
            <person name="Tedersoo L."/>
            <person name="Vaario L.M."/>
            <person name="Yamada A."/>
            <person name="Yan M."/>
            <person name="Wang P."/>
            <person name="Xu J."/>
            <person name="Bruns T."/>
            <person name="Baldrian P."/>
            <person name="Vilgalys R."/>
            <person name="Dunand C."/>
            <person name="Henrissat B."/>
            <person name="Grigoriev I.V."/>
            <person name="Hibbett D."/>
            <person name="Nagy L.G."/>
            <person name="Martin F.M."/>
        </authorList>
    </citation>
    <scope>NUCLEOTIDE SEQUENCE</scope>
    <source>
        <strain evidence="1">BED1</strain>
    </source>
</reference>
<protein>
    <recommendedName>
        <fullName evidence="3">Glycosyltransferase family 2 protein</fullName>
    </recommendedName>
</protein>
<evidence type="ECO:0000313" key="2">
    <source>
        <dbReference type="Proteomes" id="UP001194468"/>
    </source>
</evidence>
<dbReference type="Proteomes" id="UP001194468">
    <property type="component" value="Unassembled WGS sequence"/>
</dbReference>
<accession>A0AAD4GKI2</accession>
<evidence type="ECO:0000313" key="1">
    <source>
        <dbReference type="EMBL" id="KAF8449233.1"/>
    </source>
</evidence>
<dbReference type="AlphaFoldDB" id="A0AAD4GKI2"/>
<dbReference type="PANTHER" id="PTHR33604">
    <property type="entry name" value="OSJNBA0004B13.7 PROTEIN"/>
    <property type="match status" value="1"/>
</dbReference>
<dbReference type="InterPro" id="IPR029044">
    <property type="entry name" value="Nucleotide-diphossugar_trans"/>
</dbReference>
<keyword evidence="2" id="KW-1185">Reference proteome</keyword>
<dbReference type="PANTHER" id="PTHR33604:SF3">
    <property type="entry name" value="OSJNBA0004B13.7 PROTEIN"/>
    <property type="match status" value="1"/>
</dbReference>
<proteinExistence type="predicted"/>
<sequence length="725" mass="81143">MHGPAIHVPFVEDHSLTVILPVIQSTVANLDHLLAPFLVTTTIIMEVAIVCPNLLVSDVHRKLRTVLSNATRGHPRVSLYPWSGATHHHQASVEAIARIKTQWVLLLDEHGFKQVAKCDRAYLVHPRAVHLPVGPRGFTGSALNWSQLSSSDRIQPAAFLVPPFVVPSNLLARPLLTTPPSLFWPALGTYVAKSTIGLFGGIVIGADILNKVDCNPTTTNGSDDDPDSRTLVDPSSLPISNGLFVLAFPNKEDLRNFIPATCKLQHQGYTVLAYLYDTIDEAEFSGTVNDRNCTVPYFRRSKETAGLSDWLNSLGFIPDIVIGLDHQDLVSSTFSLILELPPFLNTTLIRLPRRELPYTEWIGTLTLDELRHWNVPEITLSVITNNRPHSLRRLLESIQRTLFYGDKVNIRVNMDQTADPETLDIVYDLEWPHGDIFLHHRVIHGGLLPAVVESWYPHCDDSYGLLLEDDIELSPLAYAWIKMTLLRYNPSSSKLFGISLYQQKVIELRPTGRQPFNARTLFRTASLADPSTPYLSQIPCSWGSLYFPSPWREFHDYLSLRLSQSTLPIDSSIVPGVRSNKWSKSWKKYFIELVYLRGYVMLYPNYDDFVSLSTNHLEVGSHVRDEPGEVYERKKRLFSLPLMRLVGALARGDGGDVGHGPGLLDLPGAALPEWDRLPVLDLLGEVSSMEGIQGRGDQRRAELDVCVGVESLPASVRDLLCHIPL</sequence>
<reference evidence="1" key="1">
    <citation type="submission" date="2019-10" db="EMBL/GenBank/DDBJ databases">
        <authorList>
            <consortium name="DOE Joint Genome Institute"/>
            <person name="Kuo A."/>
            <person name="Miyauchi S."/>
            <person name="Kiss E."/>
            <person name="Drula E."/>
            <person name="Kohler A."/>
            <person name="Sanchez-Garcia M."/>
            <person name="Andreopoulos B."/>
            <person name="Barry K.W."/>
            <person name="Bonito G."/>
            <person name="Buee M."/>
            <person name="Carver A."/>
            <person name="Chen C."/>
            <person name="Cichocki N."/>
            <person name="Clum A."/>
            <person name="Culley D."/>
            <person name="Crous P.W."/>
            <person name="Fauchery L."/>
            <person name="Girlanda M."/>
            <person name="Hayes R."/>
            <person name="Keri Z."/>
            <person name="LaButti K."/>
            <person name="Lipzen A."/>
            <person name="Lombard V."/>
            <person name="Magnuson J."/>
            <person name="Maillard F."/>
            <person name="Morin E."/>
            <person name="Murat C."/>
            <person name="Nolan M."/>
            <person name="Ohm R."/>
            <person name="Pangilinan J."/>
            <person name="Pereira M."/>
            <person name="Perotto S."/>
            <person name="Peter M."/>
            <person name="Riley R."/>
            <person name="Sitrit Y."/>
            <person name="Stielow B."/>
            <person name="Szollosi G."/>
            <person name="Zifcakova L."/>
            <person name="Stursova M."/>
            <person name="Spatafora J.W."/>
            <person name="Tedersoo L."/>
            <person name="Vaario L.-M."/>
            <person name="Yamada A."/>
            <person name="Yan M."/>
            <person name="Wang P."/>
            <person name="Xu J."/>
            <person name="Bruns T."/>
            <person name="Baldrian P."/>
            <person name="Vilgalys R."/>
            <person name="Henrissat B."/>
            <person name="Grigoriev I.V."/>
            <person name="Hibbett D."/>
            <person name="Nagy L.G."/>
            <person name="Martin F.M."/>
        </authorList>
    </citation>
    <scope>NUCLEOTIDE SEQUENCE</scope>
    <source>
        <strain evidence="1">BED1</strain>
    </source>
</reference>
<name>A0AAD4GKI2_BOLED</name>
<organism evidence="1 2">
    <name type="scientific">Boletus edulis BED1</name>
    <dbReference type="NCBI Taxonomy" id="1328754"/>
    <lineage>
        <taxon>Eukaryota</taxon>
        <taxon>Fungi</taxon>
        <taxon>Dikarya</taxon>
        <taxon>Basidiomycota</taxon>
        <taxon>Agaricomycotina</taxon>
        <taxon>Agaricomycetes</taxon>
        <taxon>Agaricomycetidae</taxon>
        <taxon>Boletales</taxon>
        <taxon>Boletineae</taxon>
        <taxon>Boletaceae</taxon>
        <taxon>Boletoideae</taxon>
        <taxon>Boletus</taxon>
    </lineage>
</organism>
<comment type="caution">
    <text evidence="1">The sequence shown here is derived from an EMBL/GenBank/DDBJ whole genome shotgun (WGS) entry which is preliminary data.</text>
</comment>
<dbReference type="Gene3D" id="3.90.550.10">
    <property type="entry name" value="Spore Coat Polysaccharide Biosynthesis Protein SpsA, Chain A"/>
    <property type="match status" value="1"/>
</dbReference>
<gene>
    <name evidence="1" type="ORF">L210DRAFT_3388646</name>
</gene>